<dbReference type="RefSeq" id="WP_019599556.1">
    <property type="nucleotide sequence ID" value="NZ_FNQC01000005.1"/>
</dbReference>
<evidence type="ECO:0000313" key="3">
    <source>
        <dbReference type="Proteomes" id="UP000199663"/>
    </source>
</evidence>
<dbReference type="PANTHER" id="PTHR31212:SF4">
    <property type="entry name" value="ALPHA-KETOGLUTARATE-DEPENDENT DIOXYGENASE ALKB HOMOLOG 3"/>
    <property type="match status" value="1"/>
</dbReference>
<evidence type="ECO:0000259" key="1">
    <source>
        <dbReference type="PROSITE" id="PS51471"/>
    </source>
</evidence>
<dbReference type="InterPro" id="IPR037151">
    <property type="entry name" value="AlkB-like_sf"/>
</dbReference>
<accession>A0A1H3Q2S9</accession>
<comment type="caution">
    <text evidence="2">The sequence shown here is derived from an EMBL/GenBank/DDBJ whole genome shotgun (WGS) entry which is preliminary data.</text>
</comment>
<keyword evidence="2" id="KW-0560">Oxidoreductase</keyword>
<organism evidence="2 3">
    <name type="scientific">Rhodonellum ikkaensis</name>
    <dbReference type="NCBI Taxonomy" id="336829"/>
    <lineage>
        <taxon>Bacteria</taxon>
        <taxon>Pseudomonadati</taxon>
        <taxon>Bacteroidota</taxon>
        <taxon>Cytophagia</taxon>
        <taxon>Cytophagales</taxon>
        <taxon>Cytophagaceae</taxon>
        <taxon>Rhodonellum</taxon>
    </lineage>
</organism>
<dbReference type="InterPro" id="IPR032854">
    <property type="entry name" value="ALKBH3"/>
</dbReference>
<dbReference type="PANTHER" id="PTHR31212">
    <property type="entry name" value="ALPHA-KETOGLUTARATE-DEPENDENT DIOXYGENASE ALKB HOMOLOG 3"/>
    <property type="match status" value="1"/>
</dbReference>
<dbReference type="GO" id="GO:0051213">
    <property type="term" value="F:dioxygenase activity"/>
    <property type="evidence" value="ECO:0007669"/>
    <property type="project" value="UniProtKB-KW"/>
</dbReference>
<dbReference type="Gene3D" id="2.60.120.590">
    <property type="entry name" value="Alpha-ketoglutarate-dependent dioxygenase AlkB-like"/>
    <property type="match status" value="1"/>
</dbReference>
<dbReference type="Pfam" id="PF13532">
    <property type="entry name" value="2OG-FeII_Oxy_2"/>
    <property type="match status" value="1"/>
</dbReference>
<dbReference type="Proteomes" id="UP000199663">
    <property type="component" value="Unassembled WGS sequence"/>
</dbReference>
<feature type="domain" description="Fe2OG dioxygenase" evidence="1">
    <location>
        <begin position="95"/>
        <end position="193"/>
    </location>
</feature>
<dbReference type="InterPro" id="IPR027450">
    <property type="entry name" value="AlkB-like"/>
</dbReference>
<name>A0A1H3Q2S9_9BACT</name>
<evidence type="ECO:0000313" key="2">
    <source>
        <dbReference type="EMBL" id="SDZ07049.1"/>
    </source>
</evidence>
<gene>
    <name evidence="2" type="ORF">SAMN05444412_105150</name>
</gene>
<reference evidence="2 3" key="1">
    <citation type="submission" date="2016-10" db="EMBL/GenBank/DDBJ databases">
        <authorList>
            <person name="Varghese N."/>
            <person name="Submissions S."/>
        </authorList>
    </citation>
    <scope>NUCLEOTIDE SEQUENCE [LARGE SCALE GENOMIC DNA]</scope>
    <source>
        <strain evidence="2 3">DSM 17997</strain>
    </source>
</reference>
<dbReference type="InterPro" id="IPR005123">
    <property type="entry name" value="Oxoglu/Fe-dep_dioxygenase_dom"/>
</dbReference>
<keyword evidence="3" id="KW-1185">Reference proteome</keyword>
<dbReference type="SUPFAM" id="SSF51197">
    <property type="entry name" value="Clavaminate synthase-like"/>
    <property type="match status" value="1"/>
</dbReference>
<keyword evidence="2" id="KW-0223">Dioxygenase</keyword>
<sequence>MPTNLLPFQGEASFFPDFFSEQESDLLFQKAVEEIHWKQEPIWMFGKKVMQPRLTALYGHPEISYGYSGIEMKPFPWTDFLLEIKNRIEKEAGVIFTHVLLNHYRDGKDSMGWHRDNEKVLGPNPVIGSVSFGALRNFQLRHYVDKQHKISLDLSHGSFLLMKGETQHHWEHQIPKTSKIIGPRINMTFRRIG</sequence>
<proteinExistence type="predicted"/>
<dbReference type="EMBL" id="FNQC01000005">
    <property type="protein sequence ID" value="SDZ07049.1"/>
    <property type="molecule type" value="Genomic_DNA"/>
</dbReference>
<dbReference type="PROSITE" id="PS51471">
    <property type="entry name" value="FE2OG_OXY"/>
    <property type="match status" value="1"/>
</dbReference>
<protein>
    <submittedName>
        <fullName evidence="2">Alkylated DNA repair dioxygenase AlkB</fullName>
    </submittedName>
</protein>